<dbReference type="InterPro" id="IPR027417">
    <property type="entry name" value="P-loop_NTPase"/>
</dbReference>
<dbReference type="GO" id="GO:0005739">
    <property type="term" value="C:mitochondrion"/>
    <property type="evidence" value="ECO:0007669"/>
    <property type="project" value="TreeGrafter"/>
</dbReference>
<dbReference type="CDD" id="cd01856">
    <property type="entry name" value="YlqF"/>
    <property type="match status" value="1"/>
</dbReference>
<dbReference type="EMBL" id="CANTUO010000001">
    <property type="protein sequence ID" value="CAI5756028.1"/>
    <property type="molecule type" value="Genomic_DNA"/>
</dbReference>
<proteinExistence type="predicted"/>
<comment type="caution">
    <text evidence="4">The sequence shown here is derived from an EMBL/GenBank/DDBJ whole genome shotgun (WGS) entry which is preliminary data.</text>
</comment>
<reference evidence="4" key="1">
    <citation type="submission" date="2022-12" db="EMBL/GenBank/DDBJ databases">
        <authorList>
            <person name="Brejova B."/>
        </authorList>
    </citation>
    <scope>NUCLEOTIDE SEQUENCE</scope>
</reference>
<dbReference type="Gene3D" id="1.10.1580.10">
    <property type="match status" value="1"/>
</dbReference>
<protein>
    <recommendedName>
        <fullName evidence="3">G domain-containing protein</fullName>
    </recommendedName>
</protein>
<dbReference type="InterPro" id="IPR023179">
    <property type="entry name" value="GTP-bd_ortho_bundle_sf"/>
</dbReference>
<evidence type="ECO:0000259" key="3">
    <source>
        <dbReference type="Pfam" id="PF01926"/>
    </source>
</evidence>
<dbReference type="Proteomes" id="UP001152885">
    <property type="component" value="Unassembled WGS sequence"/>
</dbReference>
<dbReference type="GO" id="GO:0005525">
    <property type="term" value="F:GTP binding"/>
    <property type="evidence" value="ECO:0007669"/>
    <property type="project" value="UniProtKB-KW"/>
</dbReference>
<dbReference type="GO" id="GO:0003924">
    <property type="term" value="F:GTPase activity"/>
    <property type="evidence" value="ECO:0007669"/>
    <property type="project" value="TreeGrafter"/>
</dbReference>
<evidence type="ECO:0000313" key="5">
    <source>
        <dbReference type="Proteomes" id="UP001152885"/>
    </source>
</evidence>
<accession>A0A9W4TTE4</accession>
<organism evidence="4 5">
    <name type="scientific">Candida verbasci</name>
    <dbReference type="NCBI Taxonomy" id="1227364"/>
    <lineage>
        <taxon>Eukaryota</taxon>
        <taxon>Fungi</taxon>
        <taxon>Dikarya</taxon>
        <taxon>Ascomycota</taxon>
        <taxon>Saccharomycotina</taxon>
        <taxon>Pichiomycetes</taxon>
        <taxon>Debaryomycetaceae</taxon>
        <taxon>Candida/Lodderomyces clade</taxon>
        <taxon>Candida</taxon>
    </lineage>
</organism>
<keyword evidence="1" id="KW-0547">Nucleotide-binding</keyword>
<keyword evidence="2" id="KW-0342">GTP-binding</keyword>
<dbReference type="OrthoDB" id="269151at2759"/>
<dbReference type="Pfam" id="PF01926">
    <property type="entry name" value="MMR_HSR1"/>
    <property type="match status" value="1"/>
</dbReference>
<dbReference type="PRINTS" id="PR00326">
    <property type="entry name" value="GTP1OBG"/>
</dbReference>
<feature type="domain" description="G" evidence="3">
    <location>
        <begin position="131"/>
        <end position="233"/>
    </location>
</feature>
<dbReference type="PANTHER" id="PTHR45782">
    <property type="entry name" value="MITOCHONDRIAL RIBOSOME-ASSOCIATED GTPASE 1"/>
    <property type="match status" value="1"/>
</dbReference>
<dbReference type="PANTHER" id="PTHR45782:SF4">
    <property type="entry name" value="MITOCHONDRIAL RIBOSOME-ASSOCIATED GTPASE 1"/>
    <property type="match status" value="1"/>
</dbReference>
<evidence type="ECO:0000256" key="1">
    <source>
        <dbReference type="ARBA" id="ARBA00022741"/>
    </source>
</evidence>
<dbReference type="AlphaFoldDB" id="A0A9W4TTE4"/>
<evidence type="ECO:0000313" key="4">
    <source>
        <dbReference type="EMBL" id="CAI5756028.1"/>
    </source>
</evidence>
<name>A0A9W4TTE4_9ASCO</name>
<dbReference type="InterPro" id="IPR006073">
    <property type="entry name" value="GTP-bd"/>
</dbReference>
<evidence type="ECO:0000256" key="2">
    <source>
        <dbReference type="ARBA" id="ARBA00023134"/>
    </source>
</evidence>
<dbReference type="SUPFAM" id="SSF52540">
    <property type="entry name" value="P-loop containing nucleoside triphosphate hydrolases"/>
    <property type="match status" value="1"/>
</dbReference>
<sequence length="359" mass="41365">MNKKFIPRSIFPDYNISLSHFKGHQQKALVKLGHLMPQIDLLLEIRDSRAPISTINQLFNKISPNKQKLILYSKKDLSILNKSLLDKWHSFRNEQYMFVDCRSKNDSKRIIKTITNLYNSMESPPPLGLRLMIIGFPNVGKSTLVNTLRNVGLNNNQFRKVARTGGAPGITKSTSEIIRISHDPEIMIYDTPGIFIPSVKDIDTMLSLSLVGCISESFIDPVIQADYLLYLLNLQDESGCKYNEYLSYPTNDIYELLYNIAKSRGGLKKDGTYDELGTALHWLNLWKQGKSNQYKGVFDISVIKEMNTQDLKKINDDEIERLNETKVSQRLDKSFGGDKRRNRTAKDRQYDMRNRLFKL</sequence>
<keyword evidence="5" id="KW-1185">Reference proteome</keyword>
<dbReference type="Gene3D" id="3.40.50.300">
    <property type="entry name" value="P-loop containing nucleotide triphosphate hydrolases"/>
    <property type="match status" value="1"/>
</dbReference>
<dbReference type="GO" id="GO:0032543">
    <property type="term" value="P:mitochondrial translation"/>
    <property type="evidence" value="ECO:0007669"/>
    <property type="project" value="TreeGrafter"/>
</dbReference>
<gene>
    <name evidence="4" type="ORF">CANVERA_P0546</name>
</gene>